<proteinExistence type="predicted"/>
<dbReference type="EMBL" id="AQHY01000028">
    <property type="protein sequence ID" value="EOA53986.1"/>
    <property type="molecule type" value="Genomic_DNA"/>
</dbReference>
<name>U6RE41_9BACT</name>
<evidence type="ECO:0000313" key="2">
    <source>
        <dbReference type="Proteomes" id="UP000017831"/>
    </source>
</evidence>
<organism evidence="1 2">
    <name type="scientific">Phocaeicola massiliensis B84634 = Timone 84634 = DSM 17679 = JCM 13223</name>
    <dbReference type="NCBI Taxonomy" id="1121098"/>
    <lineage>
        <taxon>Bacteria</taxon>
        <taxon>Pseudomonadati</taxon>
        <taxon>Bacteroidota</taxon>
        <taxon>Bacteroidia</taxon>
        <taxon>Bacteroidales</taxon>
        <taxon>Bacteroidaceae</taxon>
        <taxon>Phocaeicola</taxon>
    </lineage>
</organism>
<comment type="caution">
    <text evidence="1">The sequence shown here is derived from an EMBL/GenBank/DDBJ whole genome shotgun (WGS) entry which is preliminary data.</text>
</comment>
<accession>U6RE41</accession>
<reference evidence="1 2" key="1">
    <citation type="submission" date="2013-04" db="EMBL/GenBank/DDBJ databases">
        <title>The Genome Sequence of Bacteroides massiliensis DSM 17679.</title>
        <authorList>
            <consortium name="The Broad Institute Genomics Platform"/>
            <person name="Earl A."/>
            <person name="Ward D."/>
            <person name="Feldgarden M."/>
            <person name="Gevers D."/>
            <person name="Martens E."/>
            <person name="Fenner L."/>
            <person name="Roux V."/>
            <person name="Mallet M.N."/>
            <person name="Raoult D."/>
            <person name="Walker B."/>
            <person name="Young S."/>
            <person name="Zeng Q."/>
            <person name="Gargeya S."/>
            <person name="Fitzgerald M."/>
            <person name="Haas B."/>
            <person name="Abouelleil A."/>
            <person name="Allen A.W."/>
            <person name="Alvarado L."/>
            <person name="Arachchi H.M."/>
            <person name="Berlin A.M."/>
            <person name="Chapman S.B."/>
            <person name="Gainer-Dewar J."/>
            <person name="Goldberg J."/>
            <person name="Griggs A."/>
            <person name="Gujja S."/>
            <person name="Hansen M."/>
            <person name="Howarth C."/>
            <person name="Imamovic A."/>
            <person name="Ireland A."/>
            <person name="Larimer J."/>
            <person name="McCowan C."/>
            <person name="Murphy C."/>
            <person name="Pearson M."/>
            <person name="Poon T.W."/>
            <person name="Priest M."/>
            <person name="Roberts A."/>
            <person name="Saif S."/>
            <person name="Shea T."/>
            <person name="Sisk P."/>
            <person name="Sykes S."/>
            <person name="Wortman J."/>
            <person name="Nusbaum C."/>
            <person name="Birren B."/>
        </authorList>
    </citation>
    <scope>NUCLEOTIDE SEQUENCE [LARGE SCALE GENOMIC DNA]</scope>
    <source>
        <strain evidence="2">B84634 / Timone 84634 / DSM 17679 / JCM 13223</strain>
    </source>
</reference>
<dbReference type="AlphaFoldDB" id="U6RE41"/>
<dbReference type="Proteomes" id="UP000017831">
    <property type="component" value="Unassembled WGS sequence"/>
</dbReference>
<evidence type="ECO:0000313" key="1">
    <source>
        <dbReference type="EMBL" id="EOA53986.1"/>
    </source>
</evidence>
<keyword evidence="2" id="KW-1185">Reference proteome</keyword>
<protein>
    <submittedName>
        <fullName evidence="1">Uncharacterized protein</fullName>
    </submittedName>
</protein>
<sequence length="160" mass="18987">MKLWNLLITCLQLLKSLNHMWKFIIIFIISLSAFDNAFAGQPDGIGEFIVTDINDKDSTLNKVRMFPPKFYRIGNGRRIEIKVCNEDSMQIRRVRCLLYYSGSGKRKCINKIWISPLEGNETYYFCMNIKLKLTKEEWSRLTFRIKRGKSYKDYRFSDTD</sequence>
<dbReference type="HOGENOM" id="CLU_149823_0_0_10"/>
<dbReference type="eggNOG" id="ENOG5030QX0">
    <property type="taxonomic scope" value="Bacteria"/>
</dbReference>
<dbReference type="PATRIC" id="fig|1121098.3.peg.2493"/>
<gene>
    <name evidence="1" type="ORF">HMPREF1534_02458</name>
</gene>